<sequence length="96" mass="10395">MLNLPSYSKTIADYAACSKAIGRDDEPFPSSAWAASRDIMAPHVNNGVLQYARMEIVVSDQGEESLIFRAKALRPPPAMPVTTMMPRGSSLMASAH</sequence>
<dbReference type="OrthoDB" id="6079484at2759"/>
<keyword evidence="2" id="KW-1185">Reference proteome</keyword>
<name>A0A545VVJ5_9HYPO</name>
<dbReference type="AlphaFoldDB" id="A0A545VVJ5"/>
<reference evidence="1 2" key="1">
    <citation type="journal article" date="2019" name="Appl. Microbiol. Biotechnol.">
        <title>Genome sequence of Isaria javanica and comparative genome analysis insights into family S53 peptidase evolution in fungal entomopathogens.</title>
        <authorList>
            <person name="Lin R."/>
            <person name="Zhang X."/>
            <person name="Xin B."/>
            <person name="Zou M."/>
            <person name="Gao Y."/>
            <person name="Qin F."/>
            <person name="Hu Q."/>
            <person name="Xie B."/>
            <person name="Cheng X."/>
        </authorList>
    </citation>
    <scope>NUCLEOTIDE SEQUENCE [LARGE SCALE GENOMIC DNA]</scope>
    <source>
        <strain evidence="1 2">IJ1G</strain>
    </source>
</reference>
<evidence type="ECO:0000313" key="2">
    <source>
        <dbReference type="Proteomes" id="UP000315783"/>
    </source>
</evidence>
<dbReference type="EMBL" id="SPUK01000008">
    <property type="protein sequence ID" value="TQV95065.1"/>
    <property type="molecule type" value="Genomic_DNA"/>
</dbReference>
<evidence type="ECO:0000313" key="1">
    <source>
        <dbReference type="EMBL" id="TQV95065.1"/>
    </source>
</evidence>
<protein>
    <submittedName>
        <fullName evidence="1">Uncharacterized protein</fullName>
    </submittedName>
</protein>
<gene>
    <name evidence="1" type="ORF">IF1G_06052</name>
</gene>
<accession>A0A545VVJ5</accession>
<proteinExistence type="predicted"/>
<comment type="caution">
    <text evidence="1">The sequence shown here is derived from an EMBL/GenBank/DDBJ whole genome shotgun (WGS) entry which is preliminary data.</text>
</comment>
<organism evidence="1 2">
    <name type="scientific">Cordyceps javanica</name>
    <dbReference type="NCBI Taxonomy" id="43265"/>
    <lineage>
        <taxon>Eukaryota</taxon>
        <taxon>Fungi</taxon>
        <taxon>Dikarya</taxon>
        <taxon>Ascomycota</taxon>
        <taxon>Pezizomycotina</taxon>
        <taxon>Sordariomycetes</taxon>
        <taxon>Hypocreomycetidae</taxon>
        <taxon>Hypocreales</taxon>
        <taxon>Cordycipitaceae</taxon>
        <taxon>Cordyceps</taxon>
    </lineage>
</organism>
<dbReference type="Proteomes" id="UP000315783">
    <property type="component" value="Unassembled WGS sequence"/>
</dbReference>